<keyword evidence="5" id="KW-1185">Reference proteome</keyword>
<feature type="compositionally biased region" description="Low complexity" evidence="1">
    <location>
        <begin position="992"/>
        <end position="1008"/>
    </location>
</feature>
<dbReference type="Gene3D" id="1.10.287.630">
    <property type="entry name" value="Helix hairpin bin"/>
    <property type="match status" value="1"/>
</dbReference>
<dbReference type="RefSeq" id="XP_001017248.2">
    <property type="nucleotide sequence ID" value="XM_001017248.2"/>
</dbReference>
<dbReference type="GeneID" id="7830586"/>
<name>Q23K40_TETTS</name>
<dbReference type="KEGG" id="tet:TTHERM_00195940"/>
<dbReference type="SUPFAM" id="SSF81324">
    <property type="entry name" value="Voltage-gated potassium channels"/>
    <property type="match status" value="1"/>
</dbReference>
<feature type="transmembrane region" description="Helical" evidence="2">
    <location>
        <begin position="462"/>
        <end position="480"/>
    </location>
</feature>
<evidence type="ECO:0000259" key="3">
    <source>
        <dbReference type="PROSITE" id="PS50042"/>
    </source>
</evidence>
<gene>
    <name evidence="4" type="ORF">TTHERM_00195940</name>
</gene>
<dbReference type="InterPro" id="IPR014710">
    <property type="entry name" value="RmlC-like_jellyroll"/>
</dbReference>
<feature type="transmembrane region" description="Helical" evidence="2">
    <location>
        <begin position="511"/>
        <end position="529"/>
    </location>
</feature>
<dbReference type="GO" id="GO:0005249">
    <property type="term" value="F:voltage-gated potassium channel activity"/>
    <property type="evidence" value="ECO:0007669"/>
    <property type="project" value="TreeGrafter"/>
</dbReference>
<proteinExistence type="predicted"/>
<dbReference type="HOGENOM" id="CLU_337263_0_0_1"/>
<dbReference type="EMBL" id="GG662673">
    <property type="protein sequence ID" value="EAR97003.2"/>
    <property type="molecule type" value="Genomic_DNA"/>
</dbReference>
<feature type="domain" description="Cyclic nucleotide-binding" evidence="3">
    <location>
        <begin position="680"/>
        <end position="752"/>
    </location>
</feature>
<dbReference type="InterPro" id="IPR000595">
    <property type="entry name" value="cNMP-bd_dom"/>
</dbReference>
<evidence type="ECO:0000256" key="2">
    <source>
        <dbReference type="SAM" id="Phobius"/>
    </source>
</evidence>
<dbReference type="PANTHER" id="PTHR45689">
    <property type="entry name" value="I[[H]] CHANNEL, ISOFORM E"/>
    <property type="match status" value="1"/>
</dbReference>
<dbReference type="GO" id="GO:0003254">
    <property type="term" value="P:regulation of membrane depolarization"/>
    <property type="evidence" value="ECO:0007669"/>
    <property type="project" value="TreeGrafter"/>
</dbReference>
<dbReference type="Gene3D" id="2.60.120.10">
    <property type="entry name" value="Jelly Rolls"/>
    <property type="match status" value="1"/>
</dbReference>
<keyword evidence="2" id="KW-0472">Membrane</keyword>
<dbReference type="OrthoDB" id="421226at2759"/>
<evidence type="ECO:0000313" key="5">
    <source>
        <dbReference type="Proteomes" id="UP000009168"/>
    </source>
</evidence>
<reference evidence="5" key="1">
    <citation type="journal article" date="2006" name="PLoS Biol.">
        <title>Macronuclear genome sequence of the ciliate Tetrahymena thermophila, a model eukaryote.</title>
        <authorList>
            <person name="Eisen J.A."/>
            <person name="Coyne R.S."/>
            <person name="Wu M."/>
            <person name="Wu D."/>
            <person name="Thiagarajan M."/>
            <person name="Wortman J.R."/>
            <person name="Badger J.H."/>
            <person name="Ren Q."/>
            <person name="Amedeo P."/>
            <person name="Jones K.M."/>
            <person name="Tallon L.J."/>
            <person name="Delcher A.L."/>
            <person name="Salzberg S.L."/>
            <person name="Silva J.C."/>
            <person name="Haas B.J."/>
            <person name="Majoros W.H."/>
            <person name="Farzad M."/>
            <person name="Carlton J.M."/>
            <person name="Smith R.K. Jr."/>
            <person name="Garg J."/>
            <person name="Pearlman R.E."/>
            <person name="Karrer K.M."/>
            <person name="Sun L."/>
            <person name="Manning G."/>
            <person name="Elde N.C."/>
            <person name="Turkewitz A.P."/>
            <person name="Asai D.J."/>
            <person name="Wilkes D.E."/>
            <person name="Wang Y."/>
            <person name="Cai H."/>
            <person name="Collins K."/>
            <person name="Stewart B.A."/>
            <person name="Lee S.R."/>
            <person name="Wilamowska K."/>
            <person name="Weinberg Z."/>
            <person name="Ruzzo W.L."/>
            <person name="Wloga D."/>
            <person name="Gaertig J."/>
            <person name="Frankel J."/>
            <person name="Tsao C.-C."/>
            <person name="Gorovsky M.A."/>
            <person name="Keeling P.J."/>
            <person name="Waller R.F."/>
            <person name="Patron N.J."/>
            <person name="Cherry J.M."/>
            <person name="Stover N.A."/>
            <person name="Krieger C.J."/>
            <person name="del Toro C."/>
            <person name="Ryder H.F."/>
            <person name="Williamson S.C."/>
            <person name="Barbeau R.A."/>
            <person name="Hamilton E.P."/>
            <person name="Orias E."/>
        </authorList>
    </citation>
    <scope>NUCLEOTIDE SEQUENCE [LARGE SCALE GENOMIC DNA]</scope>
    <source>
        <strain evidence="5">SB210</strain>
    </source>
</reference>
<sequence length="1440" mass="169597">MQSSAISSFKILLQFLKNNFYYFVYDQKQNKQFFDKQHVYQLIYFLSFKNKKIFKLLLPITIKDIQTCSKQLQYLIFNTNCQLVQDFYKQTLFFINNQNYTLQLSKRTMNLSCGDSFYNSKIADNQSSRRAIEDASFQESSGRNKEINLIKKDDQFNISMNQFNNISDHNLKNIFKRSADNELISIQRSQMQSEKLPNLQKIIFNLKLKMIAQRLVNQTKSRMFLNLTNYQFKLINDLSWFKFPQNNKKQNSSKPKSQQEKHKFQNMKQRYSIVDLEEDKRPNKMFNFFKEVLKYIECFSSILNSIDQNLPVMHPNQLFKLIWDFISMIIILILLIQIPLYISFQQKLGDILNNTMINLAPIFIVVDTFISLNSGFYEKGLLISKRSTILIQYWKNHSLNELIILVSYIIHIFLRSDPQFSWSRYLLCSFAFKIKNLVILYNKSEEIFASRKYKQLLGLIRLILIIIITSHFISCFWILLSQIEEGQGLSQTWLTVRPIYSSEWIIQYMEAYYFAIVTMATVGFGDVLPITPIEKLFCVILMIISCGLFAYAMNTIGNILDNFNFEENELSKKMHVINLYMSKKNINKQMQYAIREYLDYYWREASERDQESEQKIISQLSDTLRENLVIEANKIVLKNSPVFRKYFSSGLKQSIVSLIKEYRCTPEELICSEGDIDDCSIFFIEKGSVEIFIETQSTNQQKPDYKSLVTLKQGQSFGELSFFTGMARSVSVRSKEFTTLLMIKRENFLELLQNFSTDLEQFCTIKDQLLLNNDYSCINLKCYSCQSQQHLLYQCPFLHLKVNKDKILFKHNKTEVQQRRNISRRLKKQNFFKQNELFNLEEIAEIVFQQNIDHQNIQEYLEQYMINYRHQSDSLSPVLNIQPQNQFHHHSENCDINSSQGQDDQLQQIQSNLYDQFISKKSHSLKVFEDFQNQQSQQNKSFILKDTQYQDEINQYDKSPLIFVKQKKNTFSKIESQTSPLSPKKKSQIKLVQTQDDQNSQDQNYDVSPHYPNYSSLQSVERISPLLKQKKISNMLNSFNQESKNMRQQSITQQNLNNCEKFKSFGYDYNLNSINQDNQQRNTQIKSPKYLICQISDLLGMLSQACENYQEETNDQIQKNQVKSLKAAFILSSNRQSQYLDLKNKVEKTDSLSEILNQDFFGKSLNNFDILKNFEIYFPFNNFSYQLKLMTLDKEAKKKIIIKNKIDNSCYFKTVNNSSRDIGQDFKARGSIFKNKQSSIGSVVQKFQKELEDEQYQNSIFIKKSKFFLNDQNDDSILSSLKQQDGYDESVNNQKLNKQNKKKNQTSLVNAISKTYQDEDDVSKEHSIINKSFSSNSLHKIQQMQPISTNNTKKNDSNIEAGLYQFNQDTRMQQIRTLNSNFSFDLQLNQKPNVYNLNESFNIQENSPANPINNINNNIILNQIKLKNDNELELYIDSNN</sequence>
<dbReference type="PROSITE" id="PS50042">
    <property type="entry name" value="CNMP_BINDING_3"/>
    <property type="match status" value="1"/>
</dbReference>
<feature type="transmembrane region" description="Helical" evidence="2">
    <location>
        <begin position="536"/>
        <end position="553"/>
    </location>
</feature>
<dbReference type="GO" id="GO:0098855">
    <property type="term" value="C:HCN channel complex"/>
    <property type="evidence" value="ECO:0007669"/>
    <property type="project" value="TreeGrafter"/>
</dbReference>
<protein>
    <submittedName>
        <fullName evidence="4">Cyclic nucleotide-binding domain protein</fullName>
    </submittedName>
</protein>
<feature type="transmembrane region" description="Helical" evidence="2">
    <location>
        <begin position="398"/>
        <end position="416"/>
    </location>
</feature>
<dbReference type="GO" id="GO:0035725">
    <property type="term" value="P:sodium ion transmembrane transport"/>
    <property type="evidence" value="ECO:0007669"/>
    <property type="project" value="TreeGrafter"/>
</dbReference>
<dbReference type="Pfam" id="PF07885">
    <property type="entry name" value="Ion_trans_2"/>
    <property type="match status" value="1"/>
</dbReference>
<keyword evidence="2" id="KW-1133">Transmembrane helix</keyword>
<dbReference type="SMART" id="SM00100">
    <property type="entry name" value="cNMP"/>
    <property type="match status" value="1"/>
</dbReference>
<dbReference type="InParanoid" id="Q23K40"/>
<evidence type="ECO:0000256" key="1">
    <source>
        <dbReference type="SAM" id="MobiDB-lite"/>
    </source>
</evidence>
<dbReference type="InterPro" id="IPR018490">
    <property type="entry name" value="cNMP-bd_dom_sf"/>
</dbReference>
<dbReference type="InterPro" id="IPR013099">
    <property type="entry name" value="K_chnl_dom"/>
</dbReference>
<organism evidence="4 5">
    <name type="scientific">Tetrahymena thermophila (strain SB210)</name>
    <dbReference type="NCBI Taxonomy" id="312017"/>
    <lineage>
        <taxon>Eukaryota</taxon>
        <taxon>Sar</taxon>
        <taxon>Alveolata</taxon>
        <taxon>Ciliophora</taxon>
        <taxon>Intramacronucleata</taxon>
        <taxon>Oligohymenophorea</taxon>
        <taxon>Hymenostomatida</taxon>
        <taxon>Tetrahymenina</taxon>
        <taxon>Tetrahymenidae</taxon>
        <taxon>Tetrahymena</taxon>
    </lineage>
</organism>
<evidence type="ECO:0000313" key="4">
    <source>
        <dbReference type="EMBL" id="EAR97003.2"/>
    </source>
</evidence>
<dbReference type="CDD" id="cd00038">
    <property type="entry name" value="CAP_ED"/>
    <property type="match status" value="1"/>
</dbReference>
<keyword evidence="2" id="KW-0812">Transmembrane</keyword>
<dbReference type="InterPro" id="IPR051413">
    <property type="entry name" value="K/Na_HCN_channel"/>
</dbReference>
<dbReference type="Pfam" id="PF00027">
    <property type="entry name" value="cNMP_binding"/>
    <property type="match status" value="1"/>
</dbReference>
<feature type="transmembrane region" description="Helical" evidence="2">
    <location>
        <begin position="321"/>
        <end position="344"/>
    </location>
</feature>
<dbReference type="Proteomes" id="UP000009168">
    <property type="component" value="Unassembled WGS sequence"/>
</dbReference>
<feature type="transmembrane region" description="Helical" evidence="2">
    <location>
        <begin position="356"/>
        <end position="377"/>
    </location>
</feature>
<feature type="region of interest" description="Disordered" evidence="1">
    <location>
        <begin position="973"/>
        <end position="1008"/>
    </location>
</feature>
<accession>Q23K40</accession>
<dbReference type="PANTHER" id="PTHR45689:SF5">
    <property type="entry name" value="I[[H]] CHANNEL, ISOFORM E"/>
    <property type="match status" value="1"/>
</dbReference>
<dbReference type="SUPFAM" id="SSF51206">
    <property type="entry name" value="cAMP-binding domain-like"/>
    <property type="match status" value="1"/>
</dbReference>
<dbReference type="eggNOG" id="KOG0501">
    <property type="taxonomic scope" value="Eukaryota"/>
</dbReference>
<dbReference type="Gene3D" id="1.10.287.70">
    <property type="match status" value="1"/>
</dbReference>
<dbReference type="FunCoup" id="Q23K40">
    <property type="interactions" value="2"/>
</dbReference>